<dbReference type="HOGENOM" id="CLU_041457_0_0_1"/>
<keyword evidence="4" id="KW-1185">Reference proteome</keyword>
<dbReference type="InParanoid" id="G4TRV0"/>
<sequence>MSGNEYNAPYYPVPNNGNSYPVQYSPPRPNPVPVQPRSANTNTANIPVSNTELFATPNHQTQLPISSAPSTTPYQYDDATVIGYGGATDSPKPLAGEPYHNTNPKIYTDPYNTSKVDLTHDFTPDVQNADGRHDDPNRWSFDSGYARPPGLKRFTVAWFKWHWNRQVCGRRMPRLLYILTGLLLMIGWLTITLSFTNTLKYNEAKNSGAYAINSNVPPAPGNESKTFIFMSGQLNRFDSSTRTLNIDWTMFGATGPLEDKNLRATEISIDRWGRRPYALFRDTVARPDRDTNITSYQPFRVINPNMKPTGFLGLTEYDTITTDIGLGQKSTSAWKMPEFGYPFDVFQGTITWVAANNATITRTGRAGSGVFALRGSILTDSLLNVKVRSNVTASCYIRRSGGCELIIQLQVERTGLVKFCVLAVFLVNCKPVSM</sequence>
<accession>G4TRV0</accession>
<name>G4TRV0_SERID</name>
<feature type="compositionally biased region" description="Pro residues" evidence="1">
    <location>
        <begin position="24"/>
        <end position="34"/>
    </location>
</feature>
<dbReference type="AlphaFoldDB" id="G4TRV0"/>
<dbReference type="Proteomes" id="UP000007148">
    <property type="component" value="Unassembled WGS sequence"/>
</dbReference>
<feature type="transmembrane region" description="Helical" evidence="2">
    <location>
        <begin position="175"/>
        <end position="195"/>
    </location>
</feature>
<keyword evidence="2" id="KW-0472">Membrane</keyword>
<comment type="caution">
    <text evidence="3">The sequence shown here is derived from an EMBL/GenBank/DDBJ whole genome shotgun (WGS) entry which is preliminary data.</text>
</comment>
<dbReference type="OrthoDB" id="2923771at2759"/>
<evidence type="ECO:0000256" key="1">
    <source>
        <dbReference type="SAM" id="MobiDB-lite"/>
    </source>
</evidence>
<keyword evidence="2" id="KW-0812">Transmembrane</keyword>
<reference evidence="3 4" key="1">
    <citation type="journal article" date="2011" name="PLoS Pathog.">
        <title>Endophytic Life Strategies Decoded by Genome and Transcriptome Analyses of the Mutualistic Root Symbiont Piriformospora indica.</title>
        <authorList>
            <person name="Zuccaro A."/>
            <person name="Lahrmann U."/>
            <person name="Guldener U."/>
            <person name="Langen G."/>
            <person name="Pfiffi S."/>
            <person name="Biedenkopf D."/>
            <person name="Wong P."/>
            <person name="Samans B."/>
            <person name="Grimm C."/>
            <person name="Basiewicz M."/>
            <person name="Murat C."/>
            <person name="Martin F."/>
            <person name="Kogel K.H."/>
        </authorList>
    </citation>
    <scope>NUCLEOTIDE SEQUENCE [LARGE SCALE GENOMIC DNA]</scope>
    <source>
        <strain evidence="3 4">DSM 11827</strain>
    </source>
</reference>
<evidence type="ECO:0000313" key="4">
    <source>
        <dbReference type="Proteomes" id="UP000007148"/>
    </source>
</evidence>
<evidence type="ECO:0000313" key="3">
    <source>
        <dbReference type="EMBL" id="CCA74039.1"/>
    </source>
</evidence>
<gene>
    <name evidence="3" type="ORF">PIIN_07993</name>
</gene>
<protein>
    <submittedName>
        <fullName evidence="3">Uncharacterized protein</fullName>
    </submittedName>
</protein>
<proteinExistence type="predicted"/>
<dbReference type="EMBL" id="CAFZ01000274">
    <property type="protein sequence ID" value="CCA74039.1"/>
    <property type="molecule type" value="Genomic_DNA"/>
</dbReference>
<feature type="region of interest" description="Disordered" evidence="1">
    <location>
        <begin position="1"/>
        <end position="39"/>
    </location>
</feature>
<organism evidence="3 4">
    <name type="scientific">Serendipita indica (strain DSM 11827)</name>
    <name type="common">Root endophyte fungus</name>
    <name type="synonym">Piriformospora indica</name>
    <dbReference type="NCBI Taxonomy" id="1109443"/>
    <lineage>
        <taxon>Eukaryota</taxon>
        <taxon>Fungi</taxon>
        <taxon>Dikarya</taxon>
        <taxon>Basidiomycota</taxon>
        <taxon>Agaricomycotina</taxon>
        <taxon>Agaricomycetes</taxon>
        <taxon>Sebacinales</taxon>
        <taxon>Serendipitaceae</taxon>
        <taxon>Serendipita</taxon>
    </lineage>
</organism>
<keyword evidence="2" id="KW-1133">Transmembrane helix</keyword>
<evidence type="ECO:0000256" key="2">
    <source>
        <dbReference type="SAM" id="Phobius"/>
    </source>
</evidence>